<gene>
    <name evidence="1" type="ORF">G3T36_09255</name>
</gene>
<dbReference type="PANTHER" id="PTHR30348:SF4">
    <property type="entry name" value="DUF72 DOMAIN-CONTAINING PROTEIN"/>
    <property type="match status" value="1"/>
</dbReference>
<dbReference type="InterPro" id="IPR036520">
    <property type="entry name" value="UPF0759_sf"/>
</dbReference>
<sequence length="280" mass="31352">MTGARARVGISGWTYAPWRSTFYPKGLAHKNELRYAAERMDSIELNGSFYALQKPASYRRWAEETPEDFVFSIKGGRYVTHIRRLQNPTEALSSFFASGLLTLGDKLGPLLWQLPPNLPFDRALVDSFFAALPRTAMEAAALGRTSTLDEGRTWTAVTTDRPLRHTIEVRNESFVDDAFTELARSYGIAIVVADTAGRWPLLREVTTDFMYLRLHGDEELYTSGYTPAALDAWAHDIRGWVDGSACPDGVGRDVYVYFDNDTKVRAPVDAMALRERLAGA</sequence>
<comment type="caution">
    <text evidence="1">The sequence shown here is derived from an EMBL/GenBank/DDBJ whole genome shotgun (WGS) entry which is preliminary data.</text>
</comment>
<dbReference type="EMBL" id="JAAGWY010000002">
    <property type="protein sequence ID" value="NEN06062.1"/>
    <property type="molecule type" value="Genomic_DNA"/>
</dbReference>
<organism evidence="1 2">
    <name type="scientific">Leifsonia tongyongensis</name>
    <dbReference type="NCBI Taxonomy" id="1268043"/>
    <lineage>
        <taxon>Bacteria</taxon>
        <taxon>Bacillati</taxon>
        <taxon>Actinomycetota</taxon>
        <taxon>Actinomycetes</taxon>
        <taxon>Micrococcales</taxon>
        <taxon>Microbacteriaceae</taxon>
        <taxon>Leifsonia</taxon>
    </lineage>
</organism>
<accession>A0A6L9XXB3</accession>
<dbReference type="Pfam" id="PF01904">
    <property type="entry name" value="DUF72"/>
    <property type="match status" value="1"/>
</dbReference>
<dbReference type="SUPFAM" id="SSF117396">
    <property type="entry name" value="TM1631-like"/>
    <property type="match status" value="1"/>
</dbReference>
<protein>
    <submittedName>
        <fullName evidence="1">DUF72 domain-containing protein</fullName>
    </submittedName>
</protein>
<evidence type="ECO:0000313" key="2">
    <source>
        <dbReference type="Proteomes" id="UP000474967"/>
    </source>
</evidence>
<dbReference type="PANTHER" id="PTHR30348">
    <property type="entry name" value="UNCHARACTERIZED PROTEIN YECE"/>
    <property type="match status" value="1"/>
</dbReference>
<reference evidence="1 2" key="1">
    <citation type="journal article" date="2014" name="J. Microbiol.">
        <title>Diaminobutyricibacter tongyongensis gen. nov., sp. nov. and Homoserinibacter gongjuensis gen. nov., sp. nov. belong to the family Microbacteriaceae.</title>
        <authorList>
            <person name="Kim S.J."/>
            <person name="Ahn J.H."/>
            <person name="Weon H.Y."/>
            <person name="Hamada M."/>
            <person name="Suzuki K."/>
            <person name="Kwon S.W."/>
        </authorList>
    </citation>
    <scope>NUCLEOTIDE SEQUENCE [LARGE SCALE GENOMIC DNA]</scope>
    <source>
        <strain evidence="1 2">NBRC 108724</strain>
    </source>
</reference>
<dbReference type="InterPro" id="IPR002763">
    <property type="entry name" value="DUF72"/>
</dbReference>
<proteinExistence type="predicted"/>
<keyword evidence="2" id="KW-1185">Reference proteome</keyword>
<dbReference type="RefSeq" id="WP_163289516.1">
    <property type="nucleotide sequence ID" value="NZ_JAAGWY010000002.1"/>
</dbReference>
<name>A0A6L9XXB3_9MICO</name>
<dbReference type="Gene3D" id="3.20.20.410">
    <property type="entry name" value="Protein of unknown function UPF0759"/>
    <property type="match status" value="1"/>
</dbReference>
<evidence type="ECO:0000313" key="1">
    <source>
        <dbReference type="EMBL" id="NEN06062.1"/>
    </source>
</evidence>
<dbReference type="Proteomes" id="UP000474967">
    <property type="component" value="Unassembled WGS sequence"/>
</dbReference>
<dbReference type="AlphaFoldDB" id="A0A6L9XXB3"/>